<feature type="transmembrane region" description="Helical" evidence="1">
    <location>
        <begin position="238"/>
        <end position="261"/>
    </location>
</feature>
<keyword evidence="1" id="KW-0472">Membrane</keyword>
<feature type="transmembrane region" description="Helical" evidence="1">
    <location>
        <begin position="141"/>
        <end position="163"/>
    </location>
</feature>
<sequence length="267" mass="29322">MATFVNLLSANFRSILRDRIFLAILIVALLFFLLVPSFSLFSMRQVQELAVTLCLSTISLLLLLVSVLQGASSVWRDVEKRYTSSLLGLPVSRATFVVAKFAGIAVTLVCCTMLLGALALPAISISAAQYPSDIPIHWMNIIGAIGMDCLKYILLSAVALFLSTVSTSFFFPFFGSVAIFFAGSASQEVIEYISGDYGKSLTPAAKLVINIVYYLLPNFSAFNLKVAAIYGLPFPFKGALYTFLYFIVYTSILLCLSVWSFTRRELP</sequence>
<dbReference type="PANTHER" id="PTHR43471">
    <property type="entry name" value="ABC TRANSPORTER PERMEASE"/>
    <property type="match status" value="1"/>
</dbReference>
<dbReference type="PANTHER" id="PTHR43471:SF10">
    <property type="entry name" value="SLL1107 PROTEIN"/>
    <property type="match status" value="1"/>
</dbReference>
<dbReference type="GO" id="GO:0005886">
    <property type="term" value="C:plasma membrane"/>
    <property type="evidence" value="ECO:0007669"/>
    <property type="project" value="UniProtKB-SubCell"/>
</dbReference>
<dbReference type="AlphaFoldDB" id="A0A9W6FXC3"/>
<evidence type="ECO:0000256" key="1">
    <source>
        <dbReference type="SAM" id="Phobius"/>
    </source>
</evidence>
<keyword evidence="1" id="KW-0812">Transmembrane</keyword>
<dbReference type="Proteomes" id="UP001144352">
    <property type="component" value="Unassembled WGS sequence"/>
</dbReference>
<keyword evidence="1" id="KW-1133">Transmembrane helix</keyword>
<organism evidence="2 3">
    <name type="scientific">Geobacter hydrogenophilus</name>
    <dbReference type="NCBI Taxonomy" id="40983"/>
    <lineage>
        <taxon>Bacteria</taxon>
        <taxon>Pseudomonadati</taxon>
        <taxon>Thermodesulfobacteriota</taxon>
        <taxon>Desulfuromonadia</taxon>
        <taxon>Geobacterales</taxon>
        <taxon>Geobacteraceae</taxon>
        <taxon>Geobacter</taxon>
    </lineage>
</organism>
<dbReference type="GO" id="GO:0140359">
    <property type="term" value="F:ABC-type transporter activity"/>
    <property type="evidence" value="ECO:0007669"/>
    <property type="project" value="InterPro"/>
</dbReference>
<gene>
    <name evidence="2" type="primary">xapB</name>
    <name evidence="2" type="ORF">GHYDROH2_01120</name>
</gene>
<keyword evidence="3" id="KW-1185">Reference proteome</keyword>
<proteinExistence type="predicted"/>
<comment type="caution">
    <text evidence="2">The sequence shown here is derived from an EMBL/GenBank/DDBJ whole genome shotgun (WGS) entry which is preliminary data.</text>
</comment>
<evidence type="ECO:0000313" key="3">
    <source>
        <dbReference type="Proteomes" id="UP001144352"/>
    </source>
</evidence>
<name>A0A9W6FXC3_9BACT</name>
<feature type="transmembrane region" description="Helical" evidence="1">
    <location>
        <begin position="53"/>
        <end position="75"/>
    </location>
</feature>
<feature type="transmembrane region" description="Helical" evidence="1">
    <location>
        <begin position="95"/>
        <end position="120"/>
    </location>
</feature>
<reference evidence="2" key="1">
    <citation type="submission" date="2022-12" db="EMBL/GenBank/DDBJ databases">
        <title>Reference genome sequencing for broad-spectrum identification of bacterial and archaeal isolates by mass spectrometry.</title>
        <authorList>
            <person name="Sekiguchi Y."/>
            <person name="Tourlousse D.M."/>
        </authorList>
    </citation>
    <scope>NUCLEOTIDE SEQUENCE</scope>
    <source>
        <strain evidence="2">H2</strain>
    </source>
</reference>
<protein>
    <submittedName>
        <fullName evidence="2">Membrane protein</fullName>
    </submittedName>
</protein>
<accession>A0A9W6FXC3</accession>
<feature type="transmembrane region" description="Helical" evidence="1">
    <location>
        <begin position="211"/>
        <end position="232"/>
    </location>
</feature>
<feature type="transmembrane region" description="Helical" evidence="1">
    <location>
        <begin position="169"/>
        <end position="190"/>
    </location>
</feature>
<dbReference type="RefSeq" id="WP_214187373.1">
    <property type="nucleotide sequence ID" value="NZ_JAHCZI010000012.1"/>
</dbReference>
<evidence type="ECO:0000313" key="2">
    <source>
        <dbReference type="EMBL" id="GLI36611.1"/>
    </source>
</evidence>
<dbReference type="EMBL" id="BSDS01000001">
    <property type="protein sequence ID" value="GLI36611.1"/>
    <property type="molecule type" value="Genomic_DNA"/>
</dbReference>
<feature type="transmembrane region" description="Helical" evidence="1">
    <location>
        <begin position="20"/>
        <end position="41"/>
    </location>
</feature>